<dbReference type="PANTHER" id="PTHR11467">
    <property type="entry name" value="HISTONE H1"/>
    <property type="match status" value="1"/>
</dbReference>
<dbReference type="PROSITE" id="PS51504">
    <property type="entry name" value="H15"/>
    <property type="match status" value="1"/>
</dbReference>
<name>A0A061DR07_THECC</name>
<feature type="compositionally biased region" description="Basic residues" evidence="7">
    <location>
        <begin position="185"/>
        <end position="194"/>
    </location>
</feature>
<dbReference type="Gene3D" id="1.10.10.10">
    <property type="entry name" value="Winged helix-like DNA-binding domain superfamily/Winged helix DNA-binding domain"/>
    <property type="match status" value="1"/>
</dbReference>
<dbReference type="FunFam" id="1.10.10.10:FF:000493">
    <property type="entry name" value="HMG-Y-related protein A"/>
    <property type="match status" value="1"/>
</dbReference>
<proteinExistence type="inferred from homology"/>
<feature type="region of interest" description="Disordered" evidence="7">
    <location>
        <begin position="1"/>
        <end position="24"/>
    </location>
</feature>
<evidence type="ECO:0000256" key="2">
    <source>
        <dbReference type="ARBA" id="ARBA00004286"/>
    </source>
</evidence>
<dbReference type="HOGENOM" id="CLU_052897_5_2_1"/>
<reference evidence="9 10" key="1">
    <citation type="journal article" date="2013" name="Genome Biol.">
        <title>The genome sequence of the most widely cultivated cacao type and its use to identify candidate genes regulating pod color.</title>
        <authorList>
            <person name="Motamayor J.C."/>
            <person name="Mockaitis K."/>
            <person name="Schmutz J."/>
            <person name="Haiminen N."/>
            <person name="Iii D.L."/>
            <person name="Cornejo O."/>
            <person name="Findley S.D."/>
            <person name="Zheng P."/>
            <person name="Utro F."/>
            <person name="Royaert S."/>
            <person name="Saski C."/>
            <person name="Jenkins J."/>
            <person name="Podicheti R."/>
            <person name="Zhao M."/>
            <person name="Scheffler B.E."/>
            <person name="Stack J.C."/>
            <person name="Feltus F.A."/>
            <person name="Mustiga G.M."/>
            <person name="Amores F."/>
            <person name="Phillips W."/>
            <person name="Marelli J.P."/>
            <person name="May G.D."/>
            <person name="Shapiro H."/>
            <person name="Ma J."/>
            <person name="Bustamante C.D."/>
            <person name="Schnell R.J."/>
            <person name="Main D."/>
            <person name="Gilbert D."/>
            <person name="Parida L."/>
            <person name="Kuhn D.N."/>
        </authorList>
    </citation>
    <scope>NUCLEOTIDE SEQUENCE [LARGE SCALE GENOMIC DNA]</scope>
    <source>
        <strain evidence="10">cv. Matina 1-6</strain>
    </source>
</reference>
<dbReference type="GO" id="GO:0006334">
    <property type="term" value="P:nucleosome assembly"/>
    <property type="evidence" value="ECO:0007669"/>
    <property type="project" value="InterPro"/>
</dbReference>
<feature type="region of interest" description="Disordered" evidence="7">
    <location>
        <begin position="104"/>
        <end position="194"/>
    </location>
</feature>
<dbReference type="GO" id="GO:0000786">
    <property type="term" value="C:nucleosome"/>
    <property type="evidence" value="ECO:0007669"/>
    <property type="project" value="InterPro"/>
</dbReference>
<protein>
    <submittedName>
        <fullName evidence="9">Histone H1, putative</fullName>
    </submittedName>
</protein>
<dbReference type="Proteomes" id="UP000026915">
    <property type="component" value="Chromosome 1"/>
</dbReference>
<dbReference type="SMART" id="SM00526">
    <property type="entry name" value="H15"/>
    <property type="match status" value="1"/>
</dbReference>
<accession>A0A061DR07</accession>
<dbReference type="AlphaFoldDB" id="A0A061DR07"/>
<keyword evidence="5 6" id="KW-0539">Nucleus</keyword>
<dbReference type="PRINTS" id="PR00624">
    <property type="entry name" value="HISTONEH5"/>
</dbReference>
<evidence type="ECO:0000256" key="3">
    <source>
        <dbReference type="ARBA" id="ARBA00022454"/>
    </source>
</evidence>
<dbReference type="InterPro" id="IPR036388">
    <property type="entry name" value="WH-like_DNA-bd_sf"/>
</dbReference>
<feature type="domain" description="H15" evidence="8">
    <location>
        <begin position="23"/>
        <end position="93"/>
    </location>
</feature>
<gene>
    <name evidence="9" type="ORF">TCM_004750</name>
</gene>
<dbReference type="PANTHER" id="PTHR11467:SF130">
    <property type="entry name" value="HISTONE H1-LIKE ISOFORM X1"/>
    <property type="match status" value="1"/>
</dbReference>
<dbReference type="InterPro" id="IPR005818">
    <property type="entry name" value="Histone_H1/H5_H15"/>
</dbReference>
<comment type="similarity">
    <text evidence="6">Belongs to the histone H1/H5 family.</text>
</comment>
<dbReference type="EMBL" id="CM001879">
    <property type="protein sequence ID" value="EOX95199.1"/>
    <property type="molecule type" value="Genomic_DNA"/>
</dbReference>
<evidence type="ECO:0000259" key="8">
    <source>
        <dbReference type="PROSITE" id="PS51504"/>
    </source>
</evidence>
<evidence type="ECO:0000256" key="7">
    <source>
        <dbReference type="SAM" id="MobiDB-lite"/>
    </source>
</evidence>
<organism evidence="9 10">
    <name type="scientific">Theobroma cacao</name>
    <name type="common">Cacao</name>
    <name type="synonym">Cocoa</name>
    <dbReference type="NCBI Taxonomy" id="3641"/>
    <lineage>
        <taxon>Eukaryota</taxon>
        <taxon>Viridiplantae</taxon>
        <taxon>Streptophyta</taxon>
        <taxon>Embryophyta</taxon>
        <taxon>Tracheophyta</taxon>
        <taxon>Spermatophyta</taxon>
        <taxon>Magnoliopsida</taxon>
        <taxon>eudicotyledons</taxon>
        <taxon>Gunneridae</taxon>
        <taxon>Pentapetalae</taxon>
        <taxon>rosids</taxon>
        <taxon>malvids</taxon>
        <taxon>Malvales</taxon>
        <taxon>Malvaceae</taxon>
        <taxon>Byttnerioideae</taxon>
        <taxon>Theobroma</taxon>
    </lineage>
</organism>
<sequence>MAKATVASTKKGTKTSNASPTSLHPPYLEMICEAISTLKDRTGSSQPAIAKFIEDKYNKMLPSNFKKLLSVQLKKFVKSEKLVKVKNSYKISSTEKLKLAIKETQKKKGTAKNKASTSQKAANKVSVKSVKTKRLSPVKTPDALKKAKKKVKKPVSGLKLKRLSQVKTPEGLKTKDLKSGDKARVVKKAKKTKK</sequence>
<dbReference type="InParanoid" id="A0A061DR07"/>
<dbReference type="CDD" id="cd00073">
    <property type="entry name" value="H15"/>
    <property type="match status" value="1"/>
</dbReference>
<dbReference type="GO" id="GO:0003690">
    <property type="term" value="F:double-stranded DNA binding"/>
    <property type="evidence" value="ECO:0000318"/>
    <property type="project" value="GO_Central"/>
</dbReference>
<dbReference type="OMA" id="YFQMIAD"/>
<dbReference type="SUPFAM" id="SSF46785">
    <property type="entry name" value="Winged helix' DNA-binding domain"/>
    <property type="match status" value="1"/>
</dbReference>
<dbReference type="eggNOG" id="ENOG502S4TV">
    <property type="taxonomic scope" value="Eukaryota"/>
</dbReference>
<feature type="compositionally biased region" description="Polar residues" evidence="7">
    <location>
        <begin position="1"/>
        <end position="22"/>
    </location>
</feature>
<dbReference type="GO" id="GO:0030527">
    <property type="term" value="F:structural constituent of chromatin"/>
    <property type="evidence" value="ECO:0007669"/>
    <property type="project" value="InterPro"/>
</dbReference>
<dbReference type="STRING" id="3641.A0A061DR07"/>
<evidence type="ECO:0000313" key="10">
    <source>
        <dbReference type="Proteomes" id="UP000026915"/>
    </source>
</evidence>
<dbReference type="GO" id="GO:0005634">
    <property type="term" value="C:nucleus"/>
    <property type="evidence" value="ECO:0000318"/>
    <property type="project" value="GO_Central"/>
</dbReference>
<keyword evidence="10" id="KW-1185">Reference proteome</keyword>
<evidence type="ECO:0000256" key="4">
    <source>
        <dbReference type="ARBA" id="ARBA00023125"/>
    </source>
</evidence>
<evidence type="ECO:0000256" key="6">
    <source>
        <dbReference type="RuleBase" id="RU003894"/>
    </source>
</evidence>
<feature type="compositionally biased region" description="Basic residues" evidence="7">
    <location>
        <begin position="146"/>
        <end position="164"/>
    </location>
</feature>
<dbReference type="InterPro" id="IPR036390">
    <property type="entry name" value="WH_DNA-bd_sf"/>
</dbReference>
<dbReference type="GO" id="GO:0031492">
    <property type="term" value="F:nucleosomal DNA binding"/>
    <property type="evidence" value="ECO:0000318"/>
    <property type="project" value="GO_Central"/>
</dbReference>
<keyword evidence="4 6" id="KW-0238">DNA-binding</keyword>
<evidence type="ECO:0000256" key="5">
    <source>
        <dbReference type="ARBA" id="ARBA00023242"/>
    </source>
</evidence>
<dbReference type="Gramene" id="EOX95199">
    <property type="protein sequence ID" value="EOX95199"/>
    <property type="gene ID" value="TCM_004750"/>
</dbReference>
<dbReference type="GO" id="GO:0045910">
    <property type="term" value="P:negative regulation of DNA recombination"/>
    <property type="evidence" value="ECO:0000318"/>
    <property type="project" value="GO_Central"/>
</dbReference>
<feature type="compositionally biased region" description="Basic and acidic residues" evidence="7">
    <location>
        <begin position="170"/>
        <end position="184"/>
    </location>
</feature>
<evidence type="ECO:0000313" key="9">
    <source>
        <dbReference type="EMBL" id="EOX95199.1"/>
    </source>
</evidence>
<dbReference type="GO" id="GO:0030261">
    <property type="term" value="P:chromosome condensation"/>
    <property type="evidence" value="ECO:0000318"/>
    <property type="project" value="GO_Central"/>
</dbReference>
<dbReference type="Pfam" id="PF00538">
    <property type="entry name" value="Linker_histone"/>
    <property type="match status" value="1"/>
</dbReference>
<keyword evidence="3 6" id="KW-0158">Chromosome</keyword>
<evidence type="ECO:0000256" key="1">
    <source>
        <dbReference type="ARBA" id="ARBA00004123"/>
    </source>
</evidence>
<comment type="subcellular location">
    <subcellularLocation>
        <location evidence="2">Chromosome</location>
    </subcellularLocation>
    <subcellularLocation>
        <location evidence="1 6">Nucleus</location>
    </subcellularLocation>
</comment>
<dbReference type="InterPro" id="IPR005819">
    <property type="entry name" value="H1/H5"/>
</dbReference>